<sequence length="189" mass="22079">MLHDDSEKKETDNLYYNLGINPEVVNCIRICPISKADCTKANYFLNPHSLRKVDDGAMSMLRHFNYVLLNPPFNISISTECCKATLIILRAKVFSYYYLYPITENKRILISSYPYLVQDESIIHYNPNSCREVKKTYYCRQICYPPDECIESFLIGDSHENCRKIKINVEEPTTQQEQIIKESMLIVLV</sequence>
<accession>A0ABD1EUX3</accession>
<evidence type="ECO:0000313" key="1">
    <source>
        <dbReference type="EMBL" id="KAL1502286.1"/>
    </source>
</evidence>
<reference evidence="1 2" key="1">
    <citation type="submission" date="2024-05" db="EMBL/GenBank/DDBJ databases">
        <title>Genetic variation in Jamaican populations of the coffee berry borer (Hypothenemus hampei).</title>
        <authorList>
            <person name="Errbii M."/>
            <person name="Myrie A."/>
        </authorList>
    </citation>
    <scope>NUCLEOTIDE SEQUENCE [LARGE SCALE GENOMIC DNA]</scope>
    <source>
        <strain evidence="1">JA-Hopewell-2020-01-JO</strain>
        <tissue evidence="1">Whole body</tissue>
    </source>
</reference>
<organism evidence="1 2">
    <name type="scientific">Hypothenemus hampei</name>
    <name type="common">Coffee berry borer</name>
    <dbReference type="NCBI Taxonomy" id="57062"/>
    <lineage>
        <taxon>Eukaryota</taxon>
        <taxon>Metazoa</taxon>
        <taxon>Ecdysozoa</taxon>
        <taxon>Arthropoda</taxon>
        <taxon>Hexapoda</taxon>
        <taxon>Insecta</taxon>
        <taxon>Pterygota</taxon>
        <taxon>Neoptera</taxon>
        <taxon>Endopterygota</taxon>
        <taxon>Coleoptera</taxon>
        <taxon>Polyphaga</taxon>
        <taxon>Cucujiformia</taxon>
        <taxon>Curculionidae</taxon>
        <taxon>Scolytinae</taxon>
        <taxon>Hypothenemus</taxon>
    </lineage>
</organism>
<evidence type="ECO:0000313" key="2">
    <source>
        <dbReference type="Proteomes" id="UP001566132"/>
    </source>
</evidence>
<dbReference type="EMBL" id="JBDJPC010000005">
    <property type="protein sequence ID" value="KAL1502286.1"/>
    <property type="molecule type" value="Genomic_DNA"/>
</dbReference>
<proteinExistence type="predicted"/>
<dbReference type="AlphaFoldDB" id="A0ABD1EUX3"/>
<dbReference type="Proteomes" id="UP001566132">
    <property type="component" value="Unassembled WGS sequence"/>
</dbReference>
<protein>
    <submittedName>
        <fullName evidence="1">Uncharacterized protein</fullName>
    </submittedName>
</protein>
<comment type="caution">
    <text evidence="1">The sequence shown here is derived from an EMBL/GenBank/DDBJ whole genome shotgun (WGS) entry which is preliminary data.</text>
</comment>
<name>A0ABD1EUX3_HYPHA</name>
<gene>
    <name evidence="1" type="ORF">ABEB36_007452</name>
</gene>
<keyword evidence="2" id="KW-1185">Reference proteome</keyword>